<evidence type="ECO:0000256" key="2">
    <source>
        <dbReference type="ARBA" id="ARBA00005417"/>
    </source>
</evidence>
<dbReference type="Pfam" id="PF00005">
    <property type="entry name" value="ABC_tran"/>
    <property type="match status" value="2"/>
</dbReference>
<feature type="domain" description="ABC transporter" evidence="6">
    <location>
        <begin position="2"/>
        <end position="252"/>
    </location>
</feature>
<name>A0AAP2G2V6_9RHOB</name>
<evidence type="ECO:0000256" key="3">
    <source>
        <dbReference type="ARBA" id="ARBA00022448"/>
    </source>
</evidence>
<dbReference type="GO" id="GO:0016887">
    <property type="term" value="F:ATP hydrolysis activity"/>
    <property type="evidence" value="ECO:0007669"/>
    <property type="project" value="InterPro"/>
</dbReference>
<dbReference type="GO" id="GO:0005886">
    <property type="term" value="C:plasma membrane"/>
    <property type="evidence" value="ECO:0007669"/>
    <property type="project" value="UniProtKB-SubCell"/>
</dbReference>
<comment type="similarity">
    <text evidence="2">Belongs to the ABC transporter superfamily.</text>
</comment>
<accession>A0AAP2G2V6</accession>
<keyword evidence="8" id="KW-1185">Reference proteome</keyword>
<proteinExistence type="inferred from homology"/>
<organism evidence="7 8">
    <name type="scientific">Harenicola maris</name>
    <dbReference type="NCBI Taxonomy" id="2841044"/>
    <lineage>
        <taxon>Bacteria</taxon>
        <taxon>Pseudomonadati</taxon>
        <taxon>Pseudomonadota</taxon>
        <taxon>Alphaproteobacteria</taxon>
        <taxon>Rhodobacterales</taxon>
        <taxon>Paracoccaceae</taxon>
        <taxon>Harenicola</taxon>
    </lineage>
</organism>
<protein>
    <submittedName>
        <fullName evidence="7">ABC transporter ATP-binding protein</fullName>
    </submittedName>
</protein>
<dbReference type="Pfam" id="PF08352">
    <property type="entry name" value="oligo_HPY"/>
    <property type="match status" value="2"/>
</dbReference>
<dbReference type="PROSITE" id="PS50893">
    <property type="entry name" value="ABC_TRANSPORTER_2"/>
    <property type="match status" value="2"/>
</dbReference>
<feature type="domain" description="ABC transporter" evidence="6">
    <location>
        <begin position="296"/>
        <end position="548"/>
    </location>
</feature>
<keyword evidence="5 7" id="KW-0067">ATP-binding</keyword>
<dbReference type="SMART" id="SM00382">
    <property type="entry name" value="AAA"/>
    <property type="match status" value="2"/>
</dbReference>
<dbReference type="InterPro" id="IPR003593">
    <property type="entry name" value="AAA+_ATPase"/>
</dbReference>
<dbReference type="InterPro" id="IPR050319">
    <property type="entry name" value="ABC_transp_ATP-bind"/>
</dbReference>
<dbReference type="InterPro" id="IPR013563">
    <property type="entry name" value="Oligopep_ABC_C"/>
</dbReference>
<dbReference type="Gene3D" id="3.40.50.300">
    <property type="entry name" value="P-loop containing nucleotide triphosphate hydrolases"/>
    <property type="match status" value="2"/>
</dbReference>
<reference evidence="7 8" key="1">
    <citation type="journal article" date="2021" name="Arch. Microbiol.">
        <title>Harenicola maris gen. nov., sp. nov. isolated from the Sea of Japan shallow sediments.</title>
        <authorList>
            <person name="Romanenko L.A."/>
            <person name="Kurilenko V.V."/>
            <person name="Chernysheva N.Y."/>
            <person name="Tekutyeva L.A."/>
            <person name="Velansky P.V."/>
            <person name="Svetashev V.I."/>
            <person name="Isaeva M.P."/>
        </authorList>
    </citation>
    <scope>NUCLEOTIDE SEQUENCE [LARGE SCALE GENOMIC DNA]</scope>
    <source>
        <strain evidence="7 8">KMM 3653</strain>
    </source>
</reference>
<evidence type="ECO:0000313" key="8">
    <source>
        <dbReference type="Proteomes" id="UP001315686"/>
    </source>
</evidence>
<dbReference type="GO" id="GO:0005524">
    <property type="term" value="F:ATP binding"/>
    <property type="evidence" value="ECO:0007669"/>
    <property type="project" value="UniProtKB-KW"/>
</dbReference>
<dbReference type="InterPro" id="IPR017871">
    <property type="entry name" value="ABC_transporter-like_CS"/>
</dbReference>
<comment type="caution">
    <text evidence="7">The sequence shown here is derived from an EMBL/GenBank/DDBJ whole genome shotgun (WGS) entry which is preliminary data.</text>
</comment>
<dbReference type="InterPro" id="IPR027417">
    <property type="entry name" value="P-loop_NTPase"/>
</dbReference>
<dbReference type="SUPFAM" id="SSF52540">
    <property type="entry name" value="P-loop containing nucleoside triphosphate hydrolases"/>
    <property type="match status" value="2"/>
</dbReference>
<keyword evidence="3" id="KW-0813">Transport</keyword>
<dbReference type="InterPro" id="IPR003439">
    <property type="entry name" value="ABC_transporter-like_ATP-bd"/>
</dbReference>
<dbReference type="Proteomes" id="UP001315686">
    <property type="component" value="Unassembled WGS sequence"/>
</dbReference>
<gene>
    <name evidence="7" type="ORF">IV417_01525</name>
</gene>
<dbReference type="PANTHER" id="PTHR43776:SF7">
    <property type="entry name" value="D,D-DIPEPTIDE TRANSPORT ATP-BINDING PROTEIN DDPF-RELATED"/>
    <property type="match status" value="1"/>
</dbReference>
<sequence>MLVIKDLAVKFPSRFGDVTAIEDVDMTIAPGEIHGLVGESGAGKSTVGAAVIGLLPTPGYVAGGELTLGDTDLRALSREEAHRLRGDRISMIFQDPQTSLNPLMTVEDQLVETIQAHSDVGYEAAHKRAVDLLEEIGIENASARIKSYPHQFSGGMRQRVVIALALCTDPEVIIADEPTTALDVAVQSQVLELIRRLADTRGIAFMLITHDIGVIAQVADRVTVMRHGKVMESGETRQVLGAPEHPYTRALMAAVPPLDRRIERFAIPEPEAGGAGAGEAAERWLLEGVGGAATGLRVLDLSVQFAGTRTSLFKKPEPFTALHDISFEVRPGSIMGVVGESGSGKSTLAKVLTGLVSPASGQMHLGDAPLPGAKQRGRGHPSRQLIQMVFQDPYSSLNSRHRIGAILAEPLWLYGLVQEAGARRELAAQMLDLVGLPADAIDKYPHQFSGGQRQRIAVARALLARPRFLICDEPTSALDVSIQAEILNLLKDLQANFGLTILFITHNLTVVRQMADDMIVLRRGRIEEAGSTEAVFEAPQAEYTQKLLSLTPVMPREWQIAG</sequence>
<evidence type="ECO:0000313" key="7">
    <source>
        <dbReference type="EMBL" id="MBT0956053.1"/>
    </source>
</evidence>
<dbReference type="NCBIfam" id="NF008453">
    <property type="entry name" value="PRK11308.1"/>
    <property type="match status" value="2"/>
</dbReference>
<keyword evidence="4" id="KW-0547">Nucleotide-binding</keyword>
<evidence type="ECO:0000256" key="5">
    <source>
        <dbReference type="ARBA" id="ARBA00022840"/>
    </source>
</evidence>
<dbReference type="EMBL" id="JADQAZ010000001">
    <property type="protein sequence ID" value="MBT0956053.1"/>
    <property type="molecule type" value="Genomic_DNA"/>
</dbReference>
<evidence type="ECO:0000259" key="6">
    <source>
        <dbReference type="PROSITE" id="PS50893"/>
    </source>
</evidence>
<dbReference type="NCBIfam" id="NF007739">
    <property type="entry name" value="PRK10419.1"/>
    <property type="match status" value="2"/>
</dbReference>
<evidence type="ECO:0000256" key="4">
    <source>
        <dbReference type="ARBA" id="ARBA00022741"/>
    </source>
</evidence>
<dbReference type="RefSeq" id="WP_327792268.1">
    <property type="nucleotide sequence ID" value="NZ_JADQAZ010000001.1"/>
</dbReference>
<dbReference type="CDD" id="cd03257">
    <property type="entry name" value="ABC_NikE_OppD_transporters"/>
    <property type="match status" value="2"/>
</dbReference>
<dbReference type="GO" id="GO:0055085">
    <property type="term" value="P:transmembrane transport"/>
    <property type="evidence" value="ECO:0007669"/>
    <property type="project" value="UniProtKB-ARBA"/>
</dbReference>
<dbReference type="AlphaFoldDB" id="A0AAP2G2V6"/>
<dbReference type="GO" id="GO:0015833">
    <property type="term" value="P:peptide transport"/>
    <property type="evidence" value="ECO:0007669"/>
    <property type="project" value="InterPro"/>
</dbReference>
<dbReference type="PROSITE" id="PS00211">
    <property type="entry name" value="ABC_TRANSPORTER_1"/>
    <property type="match status" value="2"/>
</dbReference>
<comment type="subcellular location">
    <subcellularLocation>
        <location evidence="1">Cell inner membrane</location>
        <topology evidence="1">Peripheral membrane protein</topology>
    </subcellularLocation>
</comment>
<dbReference type="FunFam" id="3.40.50.300:FF:000016">
    <property type="entry name" value="Oligopeptide ABC transporter ATP-binding component"/>
    <property type="match status" value="1"/>
</dbReference>
<evidence type="ECO:0000256" key="1">
    <source>
        <dbReference type="ARBA" id="ARBA00004417"/>
    </source>
</evidence>
<dbReference type="PANTHER" id="PTHR43776">
    <property type="entry name" value="TRANSPORT ATP-BINDING PROTEIN"/>
    <property type="match status" value="1"/>
</dbReference>